<evidence type="ECO:0000313" key="2">
    <source>
        <dbReference type="Proteomes" id="UP001372338"/>
    </source>
</evidence>
<name>A0AAN9FGT4_CROPI</name>
<organism evidence="1 2">
    <name type="scientific">Crotalaria pallida</name>
    <name type="common">Smooth rattlebox</name>
    <name type="synonym">Crotalaria striata</name>
    <dbReference type="NCBI Taxonomy" id="3830"/>
    <lineage>
        <taxon>Eukaryota</taxon>
        <taxon>Viridiplantae</taxon>
        <taxon>Streptophyta</taxon>
        <taxon>Embryophyta</taxon>
        <taxon>Tracheophyta</taxon>
        <taxon>Spermatophyta</taxon>
        <taxon>Magnoliopsida</taxon>
        <taxon>eudicotyledons</taxon>
        <taxon>Gunneridae</taxon>
        <taxon>Pentapetalae</taxon>
        <taxon>rosids</taxon>
        <taxon>fabids</taxon>
        <taxon>Fabales</taxon>
        <taxon>Fabaceae</taxon>
        <taxon>Papilionoideae</taxon>
        <taxon>50 kb inversion clade</taxon>
        <taxon>genistoids sensu lato</taxon>
        <taxon>core genistoids</taxon>
        <taxon>Crotalarieae</taxon>
        <taxon>Crotalaria</taxon>
    </lineage>
</organism>
<gene>
    <name evidence="1" type="ORF">RIF29_17280</name>
</gene>
<dbReference type="EMBL" id="JAYWIO010000003">
    <property type="protein sequence ID" value="KAK7276147.1"/>
    <property type="molecule type" value="Genomic_DNA"/>
</dbReference>
<comment type="caution">
    <text evidence="1">The sequence shown here is derived from an EMBL/GenBank/DDBJ whole genome shotgun (WGS) entry which is preliminary data.</text>
</comment>
<sequence>MCCRTHRLTLEYVFLYQKGKKYINQGSHVLLLGLLVFDSVVFRVCLDFTRSQFAFIFRNVIPETNCFMVNDQNELGAENGKRGF</sequence>
<accession>A0AAN9FGT4</accession>
<reference evidence="1 2" key="1">
    <citation type="submission" date="2024-01" db="EMBL/GenBank/DDBJ databases">
        <title>The genomes of 5 underutilized Papilionoideae crops provide insights into root nodulation and disease resistanc.</title>
        <authorList>
            <person name="Yuan L."/>
        </authorList>
    </citation>
    <scope>NUCLEOTIDE SEQUENCE [LARGE SCALE GENOMIC DNA]</scope>
    <source>
        <strain evidence="1">ZHUSHIDOU_FW_LH</strain>
        <tissue evidence="1">Leaf</tissue>
    </source>
</reference>
<proteinExistence type="predicted"/>
<dbReference type="Proteomes" id="UP001372338">
    <property type="component" value="Unassembled WGS sequence"/>
</dbReference>
<keyword evidence="2" id="KW-1185">Reference proteome</keyword>
<dbReference type="AlphaFoldDB" id="A0AAN9FGT4"/>
<protein>
    <submittedName>
        <fullName evidence="1">Uncharacterized protein</fullName>
    </submittedName>
</protein>
<evidence type="ECO:0000313" key="1">
    <source>
        <dbReference type="EMBL" id="KAK7276147.1"/>
    </source>
</evidence>